<evidence type="ECO:0000313" key="12">
    <source>
        <dbReference type="EMBL" id="QYO78549.1"/>
    </source>
</evidence>
<dbReference type="PANTHER" id="PTHR11516">
    <property type="entry name" value="PYRUVATE DEHYDROGENASE E1 COMPONENT, ALPHA SUBUNIT BACTERIAL AND ORGANELLAR"/>
    <property type="match status" value="1"/>
</dbReference>
<dbReference type="InterPro" id="IPR029061">
    <property type="entry name" value="THDP-binding"/>
</dbReference>
<reference evidence="12 13" key="1">
    <citation type="submission" date="2021-08" db="EMBL/GenBank/DDBJ databases">
        <title>Devosia salina sp. nov., isolated from the South China Sea sediment.</title>
        <authorList>
            <person name="Zhou Z."/>
        </authorList>
    </citation>
    <scope>NUCLEOTIDE SEQUENCE [LARGE SCALE GENOMIC DNA]</scope>
    <source>
        <strain evidence="12 13">SCS-3</strain>
    </source>
</reference>
<evidence type="ECO:0000259" key="11">
    <source>
        <dbReference type="Pfam" id="PF00676"/>
    </source>
</evidence>
<keyword evidence="6 10" id="KW-0786">Thiamine pyrophosphate</keyword>
<dbReference type="InterPro" id="IPR050642">
    <property type="entry name" value="PDH_E1_Alpha_Subunit"/>
</dbReference>
<comment type="cofactor">
    <cofactor evidence="1 10">
        <name>thiamine diphosphate</name>
        <dbReference type="ChEBI" id="CHEBI:58937"/>
    </cofactor>
</comment>
<evidence type="ECO:0000256" key="3">
    <source>
        <dbReference type="ARBA" id="ARBA00012281"/>
    </source>
</evidence>
<dbReference type="RefSeq" id="WP_220307014.1">
    <property type="nucleotide sequence ID" value="NZ_CP080590.1"/>
</dbReference>
<comment type="function">
    <text evidence="8">The pyruvate dehydrogenase complex catalyzes the overall conversion of pyruvate to acetyl-CoA and CO(2). It contains multiple copies of three enzymatic components: pyruvate dehydrogenase (E1), dihydrolipoamide acetyltransferase (E2) and lipoamide dehydrogenase (E3).</text>
</comment>
<feature type="domain" description="Dehydrogenase E1 component" evidence="11">
    <location>
        <begin position="30"/>
        <end position="328"/>
    </location>
</feature>
<evidence type="ECO:0000256" key="7">
    <source>
        <dbReference type="ARBA" id="ARBA00023317"/>
    </source>
</evidence>
<dbReference type="InterPro" id="IPR001017">
    <property type="entry name" value="DH_E1"/>
</dbReference>
<keyword evidence="13" id="KW-1185">Reference proteome</keyword>
<evidence type="ECO:0000256" key="5">
    <source>
        <dbReference type="ARBA" id="ARBA00023002"/>
    </source>
</evidence>
<accession>A0ABX8WL86</accession>
<evidence type="ECO:0000256" key="10">
    <source>
        <dbReference type="RuleBase" id="RU361139"/>
    </source>
</evidence>
<evidence type="ECO:0000256" key="9">
    <source>
        <dbReference type="ARBA" id="ARBA00051231"/>
    </source>
</evidence>
<protein>
    <recommendedName>
        <fullName evidence="4 10">Pyruvate dehydrogenase E1 component subunit alpha</fullName>
        <ecNumber evidence="3 10">1.2.4.1</ecNumber>
    </recommendedName>
</protein>
<dbReference type="Pfam" id="PF00676">
    <property type="entry name" value="E1_dh"/>
    <property type="match status" value="1"/>
</dbReference>
<gene>
    <name evidence="10 12" type="primary">pdhA</name>
    <name evidence="12" type="ORF">K1X15_08420</name>
</gene>
<evidence type="ECO:0000256" key="2">
    <source>
        <dbReference type="ARBA" id="ARBA00011870"/>
    </source>
</evidence>
<name>A0ABX8WL86_9HYPH</name>
<dbReference type="EC" id="1.2.4.1" evidence="3 10"/>
<evidence type="ECO:0000256" key="6">
    <source>
        <dbReference type="ARBA" id="ARBA00023052"/>
    </source>
</evidence>
<keyword evidence="7 10" id="KW-0670">Pyruvate</keyword>
<comment type="subunit">
    <text evidence="2 10">Heterodimer of an alpha and a beta chain.</text>
</comment>
<dbReference type="CDD" id="cd02000">
    <property type="entry name" value="TPP_E1_PDC_ADC_BCADC"/>
    <property type="match status" value="1"/>
</dbReference>
<proteinExistence type="predicted"/>
<evidence type="ECO:0000256" key="4">
    <source>
        <dbReference type="ARBA" id="ARBA00014159"/>
    </source>
</evidence>
<sequence length="339" mass="37278">MARKATATKAKTQPNVPQFTQEQDLEAFREMLLIRRFEEKAGQMYGMGLIGGFCHLYIGQEAVVTGITMASEKGKDAQITGYRDHGHMLVMGLDPKGVMAELTGRQGGLSKGKGGSMHMFSNEHRFYGGNGIVGAQVSLGTGLAFASKYSGDGSVSIAYFGDGAANQGQVYESFNMAKLWNLPVVYIIENNKYAMGTSIERAAATTDFSMRGASFNIPGEQVDGMDVRMVYDAAQRAIEHARSGKGPYILEMLTYRYRGHSMSDPAKYRSKDEVTKYRQERDPIEQVRARLLEGGSITEEELKKIETEIRAIVTEAADFATNDPEPDAAELWTDITIEA</sequence>
<evidence type="ECO:0000256" key="1">
    <source>
        <dbReference type="ARBA" id="ARBA00001964"/>
    </source>
</evidence>
<dbReference type="InterPro" id="IPR017597">
    <property type="entry name" value="Pyrv_DH_E1_asu_subgrp-y"/>
</dbReference>
<evidence type="ECO:0000313" key="13">
    <source>
        <dbReference type="Proteomes" id="UP000825799"/>
    </source>
</evidence>
<dbReference type="PANTHER" id="PTHR11516:SF60">
    <property type="entry name" value="PYRUVATE DEHYDROGENASE E1 COMPONENT SUBUNIT ALPHA"/>
    <property type="match status" value="1"/>
</dbReference>
<dbReference type="Gene3D" id="3.40.50.970">
    <property type="match status" value="1"/>
</dbReference>
<dbReference type="SUPFAM" id="SSF52518">
    <property type="entry name" value="Thiamin diphosphate-binding fold (THDP-binding)"/>
    <property type="match status" value="1"/>
</dbReference>
<dbReference type="Proteomes" id="UP000825799">
    <property type="component" value="Chromosome"/>
</dbReference>
<evidence type="ECO:0000256" key="8">
    <source>
        <dbReference type="ARBA" id="ARBA00025211"/>
    </source>
</evidence>
<keyword evidence="5 10" id="KW-0560">Oxidoreductase</keyword>
<organism evidence="12 13">
    <name type="scientific">Devosia salina</name>
    <dbReference type="NCBI Taxonomy" id="2860336"/>
    <lineage>
        <taxon>Bacteria</taxon>
        <taxon>Pseudomonadati</taxon>
        <taxon>Pseudomonadota</taxon>
        <taxon>Alphaproteobacteria</taxon>
        <taxon>Hyphomicrobiales</taxon>
        <taxon>Devosiaceae</taxon>
        <taxon>Devosia</taxon>
    </lineage>
</organism>
<dbReference type="EMBL" id="CP080590">
    <property type="protein sequence ID" value="QYO78549.1"/>
    <property type="molecule type" value="Genomic_DNA"/>
</dbReference>
<comment type="catalytic activity">
    <reaction evidence="9 10">
        <text>N(6)-[(R)-lipoyl]-L-lysyl-[protein] + pyruvate + H(+) = N(6)-[(R)-S(8)-acetyldihydrolipoyl]-L-lysyl-[protein] + CO2</text>
        <dbReference type="Rhea" id="RHEA:19189"/>
        <dbReference type="Rhea" id="RHEA-COMP:10474"/>
        <dbReference type="Rhea" id="RHEA-COMP:10478"/>
        <dbReference type="ChEBI" id="CHEBI:15361"/>
        <dbReference type="ChEBI" id="CHEBI:15378"/>
        <dbReference type="ChEBI" id="CHEBI:16526"/>
        <dbReference type="ChEBI" id="CHEBI:83099"/>
        <dbReference type="ChEBI" id="CHEBI:83111"/>
        <dbReference type="EC" id="1.2.4.1"/>
    </reaction>
</comment>
<dbReference type="NCBIfam" id="TIGR03182">
    <property type="entry name" value="PDH_E1_alph_y"/>
    <property type="match status" value="1"/>
</dbReference>